<dbReference type="GO" id="GO:0006355">
    <property type="term" value="P:regulation of DNA-templated transcription"/>
    <property type="evidence" value="ECO:0007669"/>
    <property type="project" value="InterPro"/>
</dbReference>
<comment type="caution">
    <text evidence="4">The sequence shown here is derived from an EMBL/GenBank/DDBJ whole genome shotgun (WGS) entry which is preliminary data.</text>
</comment>
<evidence type="ECO:0000259" key="3">
    <source>
        <dbReference type="PROSITE" id="PS50157"/>
    </source>
</evidence>
<keyword evidence="1" id="KW-0862">Zinc</keyword>
<dbReference type="Gene3D" id="3.30.160.60">
    <property type="entry name" value="Classic Zinc Finger"/>
    <property type="match status" value="1"/>
</dbReference>
<feature type="compositionally biased region" description="Low complexity" evidence="2">
    <location>
        <begin position="44"/>
        <end position="53"/>
    </location>
</feature>
<dbReference type="PANTHER" id="PTHR36167:SF3">
    <property type="entry name" value="C2H2 FINGER DOMAIN TRANSCRIPTION FACTOR (EUROFUNG)-RELATED"/>
    <property type="match status" value="1"/>
</dbReference>
<gene>
    <name evidence="4" type="ORF">FA13DRAFT_1810325</name>
</gene>
<accession>A0A4Y7TRS7</accession>
<name>A0A4Y7TRS7_COPMI</name>
<feature type="region of interest" description="Disordered" evidence="2">
    <location>
        <begin position="222"/>
        <end position="255"/>
    </location>
</feature>
<dbReference type="GO" id="GO:0008270">
    <property type="term" value="F:zinc ion binding"/>
    <property type="evidence" value="ECO:0007669"/>
    <property type="project" value="UniProtKB-KW"/>
</dbReference>
<feature type="compositionally biased region" description="Low complexity" evidence="2">
    <location>
        <begin position="154"/>
        <end position="167"/>
    </location>
</feature>
<keyword evidence="5" id="KW-1185">Reference proteome</keyword>
<evidence type="ECO:0000256" key="1">
    <source>
        <dbReference type="PROSITE-ProRule" id="PRU00042"/>
    </source>
</evidence>
<dbReference type="AlphaFoldDB" id="A0A4Y7TRS7"/>
<evidence type="ECO:0000313" key="4">
    <source>
        <dbReference type="EMBL" id="TEB36691.1"/>
    </source>
</evidence>
<feature type="compositionally biased region" description="Polar residues" evidence="2">
    <location>
        <begin position="230"/>
        <end position="242"/>
    </location>
</feature>
<sequence>MLSQAHPIPLQLQIPRRIPAYSSHINLPDRPKLAASQSYYSAVVSTSLSSPRSDSPRDNPDRTHRLPSPASPQENSPNFEIVGRSAPPFDSNICQADIYENPTPPSYSSHPQPYSSVPGAPSGDFLINSASKPRGSDTVVHYLSDSPSPIDVQHPPSLSHPSSALPSQDRFPHSVHPLYPGPDRTITHSNPNPEEASREDMDKYHTLQTNVLDQRRMSEPAILSSSSSLYQGATSDHSSARQQPPHYDYSKSPSSVYLTPALHRGASTGSLRDLRQQHYQYPPPNGGWKHDRPGDRQYEQISPLDEPISPFQPAFNGDWPAQRYAIFSSQRQLLRTLTTGNGHFYFRGLGGSSHSPTDAADRKNYSFIALPGNAVKKRPRRRYDEIERLYQCSWPDCTKAYGTLNHLNAHVTMQKHGSKRSPAEFKELRKQWRKAKKEAEGHANLEHLRRASFGTPHDYDYDPPRFAFSNSPQRSHLMEFPSSMSLGQSFNHGQYSDSGVDNHDYGSYPREEPAVYYRSSRSHFDEGLPLPWQGPTPAPRTIASDFFAHPPQATQQVPHLVVSDSVHPSSVPMPPSPRRVINRLPEDSTLLTPLPSFHPSSTSLPLMEPMAYPNGTYDIGDDNSRPSTGYTNTSGSFIGGEEHGQPCI</sequence>
<dbReference type="InterPro" id="IPR013087">
    <property type="entry name" value="Znf_C2H2_type"/>
</dbReference>
<keyword evidence="1" id="KW-0863">Zinc-finger</keyword>
<keyword evidence="1" id="KW-0479">Metal-binding</keyword>
<dbReference type="OrthoDB" id="1939603at2759"/>
<dbReference type="Proteomes" id="UP000298030">
    <property type="component" value="Unassembled WGS sequence"/>
</dbReference>
<evidence type="ECO:0000313" key="5">
    <source>
        <dbReference type="Proteomes" id="UP000298030"/>
    </source>
</evidence>
<organism evidence="4 5">
    <name type="scientific">Coprinellus micaceus</name>
    <name type="common">Glistening ink-cap mushroom</name>
    <name type="synonym">Coprinus micaceus</name>
    <dbReference type="NCBI Taxonomy" id="71717"/>
    <lineage>
        <taxon>Eukaryota</taxon>
        <taxon>Fungi</taxon>
        <taxon>Dikarya</taxon>
        <taxon>Basidiomycota</taxon>
        <taxon>Agaricomycotina</taxon>
        <taxon>Agaricomycetes</taxon>
        <taxon>Agaricomycetidae</taxon>
        <taxon>Agaricales</taxon>
        <taxon>Agaricineae</taxon>
        <taxon>Psathyrellaceae</taxon>
        <taxon>Coprinellus</taxon>
    </lineage>
</organism>
<feature type="region of interest" description="Disordered" evidence="2">
    <location>
        <begin position="44"/>
        <end position="202"/>
    </location>
</feature>
<dbReference type="PANTHER" id="PTHR36167">
    <property type="entry name" value="C2H2 FINGER DOMAIN TRANSCRIPTION FACTOR (EUROFUNG)-RELATED"/>
    <property type="match status" value="1"/>
</dbReference>
<dbReference type="PROSITE" id="PS00028">
    <property type="entry name" value="ZINC_FINGER_C2H2_1"/>
    <property type="match status" value="1"/>
</dbReference>
<evidence type="ECO:0000256" key="2">
    <source>
        <dbReference type="SAM" id="MobiDB-lite"/>
    </source>
</evidence>
<protein>
    <recommendedName>
        <fullName evidence="3">C2H2-type domain-containing protein</fullName>
    </recommendedName>
</protein>
<feature type="region of interest" description="Disordered" evidence="2">
    <location>
        <begin position="622"/>
        <end position="648"/>
    </location>
</feature>
<proteinExistence type="predicted"/>
<feature type="compositionally biased region" description="Polar residues" evidence="2">
    <location>
        <begin position="625"/>
        <end position="636"/>
    </location>
</feature>
<dbReference type="PROSITE" id="PS50157">
    <property type="entry name" value="ZINC_FINGER_C2H2_2"/>
    <property type="match status" value="1"/>
</dbReference>
<dbReference type="EMBL" id="QPFP01000005">
    <property type="protein sequence ID" value="TEB36691.1"/>
    <property type="molecule type" value="Genomic_DNA"/>
</dbReference>
<dbReference type="InterPro" id="IPR039327">
    <property type="entry name" value="CON7-like"/>
</dbReference>
<feature type="compositionally biased region" description="Basic and acidic residues" evidence="2">
    <location>
        <begin position="54"/>
        <end position="64"/>
    </location>
</feature>
<dbReference type="STRING" id="71717.A0A4Y7TRS7"/>
<feature type="compositionally biased region" description="Low complexity" evidence="2">
    <location>
        <begin position="106"/>
        <end position="118"/>
    </location>
</feature>
<feature type="domain" description="C2H2-type" evidence="3">
    <location>
        <begin position="390"/>
        <end position="421"/>
    </location>
</feature>
<reference evidence="4 5" key="1">
    <citation type="journal article" date="2019" name="Nat. Ecol. Evol.">
        <title>Megaphylogeny resolves global patterns of mushroom evolution.</title>
        <authorList>
            <person name="Varga T."/>
            <person name="Krizsan K."/>
            <person name="Foldi C."/>
            <person name="Dima B."/>
            <person name="Sanchez-Garcia M."/>
            <person name="Sanchez-Ramirez S."/>
            <person name="Szollosi G.J."/>
            <person name="Szarkandi J.G."/>
            <person name="Papp V."/>
            <person name="Albert L."/>
            <person name="Andreopoulos W."/>
            <person name="Angelini C."/>
            <person name="Antonin V."/>
            <person name="Barry K.W."/>
            <person name="Bougher N.L."/>
            <person name="Buchanan P."/>
            <person name="Buyck B."/>
            <person name="Bense V."/>
            <person name="Catcheside P."/>
            <person name="Chovatia M."/>
            <person name="Cooper J."/>
            <person name="Damon W."/>
            <person name="Desjardin D."/>
            <person name="Finy P."/>
            <person name="Geml J."/>
            <person name="Haridas S."/>
            <person name="Hughes K."/>
            <person name="Justo A."/>
            <person name="Karasinski D."/>
            <person name="Kautmanova I."/>
            <person name="Kiss B."/>
            <person name="Kocsube S."/>
            <person name="Kotiranta H."/>
            <person name="LaButti K.M."/>
            <person name="Lechner B.E."/>
            <person name="Liimatainen K."/>
            <person name="Lipzen A."/>
            <person name="Lukacs Z."/>
            <person name="Mihaltcheva S."/>
            <person name="Morgado L.N."/>
            <person name="Niskanen T."/>
            <person name="Noordeloos M.E."/>
            <person name="Ohm R.A."/>
            <person name="Ortiz-Santana B."/>
            <person name="Ovrebo C."/>
            <person name="Racz N."/>
            <person name="Riley R."/>
            <person name="Savchenko A."/>
            <person name="Shiryaev A."/>
            <person name="Soop K."/>
            <person name="Spirin V."/>
            <person name="Szebenyi C."/>
            <person name="Tomsovsky M."/>
            <person name="Tulloss R.E."/>
            <person name="Uehling J."/>
            <person name="Grigoriev I.V."/>
            <person name="Vagvolgyi C."/>
            <person name="Papp T."/>
            <person name="Martin F.M."/>
            <person name="Miettinen O."/>
            <person name="Hibbett D.S."/>
            <person name="Nagy L.G."/>
        </authorList>
    </citation>
    <scope>NUCLEOTIDE SEQUENCE [LARGE SCALE GENOMIC DNA]</scope>
    <source>
        <strain evidence="4 5">FP101781</strain>
    </source>
</reference>